<feature type="transmembrane region" description="Helical" evidence="1">
    <location>
        <begin position="138"/>
        <end position="158"/>
    </location>
</feature>
<dbReference type="EMBL" id="UINC01217114">
    <property type="protein sequence ID" value="SVE43568.1"/>
    <property type="molecule type" value="Genomic_DNA"/>
</dbReference>
<feature type="transmembrane region" description="Helical" evidence="1">
    <location>
        <begin position="165"/>
        <end position="187"/>
    </location>
</feature>
<feature type="transmembrane region" description="Helical" evidence="1">
    <location>
        <begin position="53"/>
        <end position="72"/>
    </location>
</feature>
<feature type="non-terminal residue" evidence="2">
    <location>
        <position position="211"/>
    </location>
</feature>
<evidence type="ECO:0000256" key="1">
    <source>
        <dbReference type="SAM" id="Phobius"/>
    </source>
</evidence>
<gene>
    <name evidence="2" type="ORF">METZ01_LOCUS496422</name>
</gene>
<feature type="transmembrane region" description="Helical" evidence="1">
    <location>
        <begin position="112"/>
        <end position="132"/>
    </location>
</feature>
<evidence type="ECO:0000313" key="2">
    <source>
        <dbReference type="EMBL" id="SVE43568.1"/>
    </source>
</evidence>
<proteinExistence type="predicted"/>
<dbReference type="AlphaFoldDB" id="A0A383DI97"/>
<accession>A0A383DI97</accession>
<organism evidence="2">
    <name type="scientific">marine metagenome</name>
    <dbReference type="NCBI Taxonomy" id="408172"/>
    <lineage>
        <taxon>unclassified sequences</taxon>
        <taxon>metagenomes</taxon>
        <taxon>ecological metagenomes</taxon>
    </lineage>
</organism>
<keyword evidence="1" id="KW-0472">Membrane</keyword>
<name>A0A383DI97_9ZZZZ</name>
<keyword evidence="1" id="KW-1133">Transmembrane helix</keyword>
<feature type="transmembrane region" description="Helical" evidence="1">
    <location>
        <begin position="78"/>
        <end position="100"/>
    </location>
</feature>
<dbReference type="InterPro" id="IPR038770">
    <property type="entry name" value="Na+/solute_symporter_sf"/>
</dbReference>
<dbReference type="Gene3D" id="1.20.1530.20">
    <property type="match status" value="1"/>
</dbReference>
<sequence length="211" mass="22040">MRSLGVCAILLTLAAVAPPPAQRGPFEPLWALGALVLLAVTLQDVLSRLRLPAVVGWILSGLVLGPSLFHVVEPLRVPLLALCFSVAGLWAGLLVGLGVSWPKARRIWRLPLVIATSTLLTIGIVAGGISVATDLPPVTILVLAALASMWGPLMSTFWRGREGQVIGLFGIAFAFIVLSVVLGATALPGGIDWVLRLWVALLLGAVAGESL</sequence>
<protein>
    <recommendedName>
        <fullName evidence="3">Cation/H+ exchanger domain-containing protein</fullName>
    </recommendedName>
</protein>
<keyword evidence="1" id="KW-0812">Transmembrane</keyword>
<evidence type="ECO:0008006" key="3">
    <source>
        <dbReference type="Google" id="ProtNLM"/>
    </source>
</evidence>
<reference evidence="2" key="1">
    <citation type="submission" date="2018-05" db="EMBL/GenBank/DDBJ databases">
        <authorList>
            <person name="Lanie J.A."/>
            <person name="Ng W.-L."/>
            <person name="Kazmierczak K.M."/>
            <person name="Andrzejewski T.M."/>
            <person name="Davidsen T.M."/>
            <person name="Wayne K.J."/>
            <person name="Tettelin H."/>
            <person name="Glass J.I."/>
            <person name="Rusch D."/>
            <person name="Podicherti R."/>
            <person name="Tsui H.-C.T."/>
            <person name="Winkler M.E."/>
        </authorList>
    </citation>
    <scope>NUCLEOTIDE SEQUENCE</scope>
</reference>